<dbReference type="AlphaFoldDB" id="A0A1L5BT02"/>
<dbReference type="InterPro" id="IPR048445">
    <property type="entry name" value="DncV-like_NTFase"/>
</dbReference>
<name>A0A1L5BT02_SPHIB</name>
<dbReference type="GO" id="GO:0005524">
    <property type="term" value="F:ATP binding"/>
    <property type="evidence" value="ECO:0007669"/>
    <property type="project" value="UniProtKB-KW"/>
</dbReference>
<dbReference type="KEGG" id="sinb:SIDU_16730"/>
<feature type="domain" description="Cyclic GMP-AMP synthase DncV-like nucleotidyltransferase" evidence="12">
    <location>
        <begin position="76"/>
        <end position="167"/>
    </location>
</feature>
<dbReference type="GO" id="GO:0140701">
    <property type="term" value="F:3',3'-cyclic GMP-AMP synthase activity"/>
    <property type="evidence" value="ECO:0007669"/>
    <property type="project" value="InterPro"/>
</dbReference>
<dbReference type="Pfam" id="PF21713">
    <property type="entry name" value="DncV_C"/>
    <property type="match status" value="1"/>
</dbReference>
<keyword evidence="8" id="KW-0051">Antiviral defense</keyword>
<sequence>MGFLAKASALFVGLRVTASYHQALQVADLQKSSLLDARRDIRKAIRASAARIQIEDGFWEPAYAARSARSRPSIMPKFFTQGSFAYDLLVDPCHKPPQQLDLDDGMYVRVDYLENGQPALVAKTLFALVEDALRPLCRERGWILDTSKLTCVRVQLSRESHVDIPIYSAPRELAESISFGDAQIQSGQFAKRAGRFYAKLPSDQIMLAHRDGTWQQSDPLELQKWVEACVARYGEDFRRACRYFKGWRDHRWEHCCLSSITIMAAVAEALEQLNGTHRNLDDDRIAYEIAQRLPGIFRGELLNPAFPGQRIVLNDWTDDDRTTVVKASEALAADMHSALKGTANADLVVHALRRAFGERIPYRPDMVEILPTVAATVAAEAPALVPAPKVTNSTSG</sequence>
<evidence type="ECO:0000256" key="10">
    <source>
        <dbReference type="ARBA" id="ARBA00044145"/>
    </source>
</evidence>
<gene>
    <name evidence="14" type="ORF">SIDU_16730</name>
</gene>
<evidence type="ECO:0000256" key="6">
    <source>
        <dbReference type="ARBA" id="ARBA00022842"/>
    </source>
</evidence>
<dbReference type="GO" id="GO:0046872">
    <property type="term" value="F:metal ion binding"/>
    <property type="evidence" value="ECO:0007669"/>
    <property type="project" value="UniProtKB-KW"/>
</dbReference>
<dbReference type="EMBL" id="CP013070">
    <property type="protein sequence ID" value="APL96021.1"/>
    <property type="molecule type" value="Genomic_DNA"/>
</dbReference>
<keyword evidence="5" id="KW-0067">ATP-binding</keyword>
<organism evidence="14 15">
    <name type="scientific">Sphingobium indicum (strain DSM 16412 / CCM 7286 / MTCC 6364 / B90A)</name>
    <dbReference type="NCBI Taxonomy" id="861109"/>
    <lineage>
        <taxon>Bacteria</taxon>
        <taxon>Pseudomonadati</taxon>
        <taxon>Pseudomonadota</taxon>
        <taxon>Alphaproteobacteria</taxon>
        <taxon>Sphingomonadales</taxon>
        <taxon>Sphingomonadaceae</taxon>
        <taxon>Sphingobium</taxon>
    </lineage>
</organism>
<evidence type="ECO:0000256" key="4">
    <source>
        <dbReference type="ARBA" id="ARBA00022741"/>
    </source>
</evidence>
<evidence type="ECO:0000256" key="11">
    <source>
        <dbReference type="ARBA" id="ARBA00048304"/>
    </source>
</evidence>
<dbReference type="GO" id="GO:0005525">
    <property type="term" value="F:GTP binding"/>
    <property type="evidence" value="ECO:0007669"/>
    <property type="project" value="UniProtKB-KW"/>
</dbReference>
<dbReference type="NCBIfam" id="NF041078">
    <property type="entry name" value="cGAS"/>
    <property type="match status" value="1"/>
</dbReference>
<evidence type="ECO:0000256" key="2">
    <source>
        <dbReference type="ARBA" id="ARBA00022695"/>
    </source>
</evidence>
<dbReference type="InterPro" id="IPR048446">
    <property type="entry name" value="DncV_C"/>
</dbReference>
<keyword evidence="2" id="KW-0548">Nucleotidyltransferase</keyword>
<keyword evidence="3" id="KW-0479">Metal-binding</keyword>
<evidence type="ECO:0000256" key="3">
    <source>
        <dbReference type="ARBA" id="ARBA00022723"/>
    </source>
</evidence>
<keyword evidence="4" id="KW-0547">Nucleotide-binding</keyword>
<keyword evidence="9" id="KW-0342">GTP-binding</keyword>
<dbReference type="Proteomes" id="UP000004550">
    <property type="component" value="Chromosome"/>
</dbReference>
<keyword evidence="6" id="KW-0460">Magnesium</keyword>
<evidence type="ECO:0000313" key="14">
    <source>
        <dbReference type="EMBL" id="APL96021.1"/>
    </source>
</evidence>
<evidence type="ECO:0000256" key="7">
    <source>
        <dbReference type="ARBA" id="ARBA00023080"/>
    </source>
</evidence>
<evidence type="ECO:0000256" key="5">
    <source>
        <dbReference type="ARBA" id="ARBA00022840"/>
    </source>
</evidence>
<dbReference type="GO" id="GO:0009117">
    <property type="term" value="P:nucleotide metabolic process"/>
    <property type="evidence" value="ECO:0007669"/>
    <property type="project" value="UniProtKB-KW"/>
</dbReference>
<evidence type="ECO:0000256" key="8">
    <source>
        <dbReference type="ARBA" id="ARBA00023118"/>
    </source>
</evidence>
<keyword evidence="7" id="KW-0546">Nucleotide metabolism</keyword>
<dbReference type="Pfam" id="PF21654">
    <property type="entry name" value="DncV-like_NTFase"/>
    <property type="match status" value="1"/>
</dbReference>
<reference evidence="14 15" key="1">
    <citation type="journal article" date="2012" name="J. Bacteriol.">
        <title>Genome sequence of Sphingobium indicum B90A, a hexachlorocyclohexane-degrading bacterium.</title>
        <authorList>
            <person name="Anand S."/>
            <person name="Sangwan N."/>
            <person name="Lata P."/>
            <person name="Kaur J."/>
            <person name="Dua A."/>
            <person name="Singh A.K."/>
            <person name="Verma M."/>
            <person name="Kaur J."/>
            <person name="Khurana J.P."/>
            <person name="Khurana P."/>
            <person name="Mathur S."/>
            <person name="Lal R."/>
        </authorList>
    </citation>
    <scope>NUCLEOTIDE SEQUENCE [LARGE SCALE GENOMIC DNA]</scope>
    <source>
        <strain evidence="15">DSM 16412 / CCM 7286 / MTCC 6364 / B90A</strain>
    </source>
</reference>
<dbReference type="GO" id="GO:0051607">
    <property type="term" value="P:defense response to virus"/>
    <property type="evidence" value="ECO:0007669"/>
    <property type="project" value="UniProtKB-KW"/>
</dbReference>
<evidence type="ECO:0000259" key="12">
    <source>
        <dbReference type="Pfam" id="PF21654"/>
    </source>
</evidence>
<evidence type="ECO:0000256" key="9">
    <source>
        <dbReference type="ARBA" id="ARBA00023134"/>
    </source>
</evidence>
<protein>
    <recommendedName>
        <fullName evidence="10">Cyclic GMP-AMP synthase</fullName>
    </recommendedName>
</protein>
<evidence type="ECO:0000259" key="13">
    <source>
        <dbReference type="Pfam" id="PF21713"/>
    </source>
</evidence>
<evidence type="ECO:0000313" key="15">
    <source>
        <dbReference type="Proteomes" id="UP000004550"/>
    </source>
</evidence>
<dbReference type="InterPro" id="IPR047805">
    <property type="entry name" value="GAMP_synthase"/>
</dbReference>
<dbReference type="RefSeq" id="WP_007682956.1">
    <property type="nucleotide sequence ID" value="NZ_CP013070.1"/>
</dbReference>
<accession>A0A1L5BT02</accession>
<keyword evidence="1" id="KW-0808">Transferase</keyword>
<comment type="catalytic activity">
    <reaction evidence="11">
        <text>GTP + ATP = 3',3'-cGAMP + 2 diphosphate</text>
        <dbReference type="Rhea" id="RHEA:35647"/>
        <dbReference type="ChEBI" id="CHEBI:30616"/>
        <dbReference type="ChEBI" id="CHEBI:33019"/>
        <dbReference type="ChEBI" id="CHEBI:37565"/>
        <dbReference type="ChEBI" id="CHEBI:71501"/>
    </reaction>
    <physiologicalReaction direction="left-to-right" evidence="11">
        <dbReference type="Rhea" id="RHEA:35648"/>
    </physiologicalReaction>
</comment>
<proteinExistence type="predicted"/>
<evidence type="ECO:0000256" key="1">
    <source>
        <dbReference type="ARBA" id="ARBA00022679"/>
    </source>
</evidence>
<feature type="domain" description="Cyclic GMP-AMP synthase C-terminal" evidence="13">
    <location>
        <begin position="234"/>
        <end position="362"/>
    </location>
</feature>